<evidence type="ECO:0000259" key="7">
    <source>
        <dbReference type="PROSITE" id="PS50893"/>
    </source>
</evidence>
<keyword evidence="4 6" id="KW-1133">Transmembrane helix</keyword>
<dbReference type="PROSITE" id="PS50893">
    <property type="entry name" value="ABC_TRANSPORTER_2"/>
    <property type="match status" value="1"/>
</dbReference>
<dbReference type="GO" id="GO:0007031">
    <property type="term" value="P:peroxisome organization"/>
    <property type="evidence" value="ECO:0007669"/>
    <property type="project" value="TreeGrafter"/>
</dbReference>
<dbReference type="PROSITE" id="PS00211">
    <property type="entry name" value="ABC_TRANSPORTER_1"/>
    <property type="match status" value="1"/>
</dbReference>
<keyword evidence="5 6" id="KW-0472">Membrane</keyword>
<feature type="non-terminal residue" evidence="8">
    <location>
        <position position="404"/>
    </location>
</feature>
<dbReference type="Pfam" id="PF06472">
    <property type="entry name" value="ABC_membrane_2"/>
    <property type="match status" value="1"/>
</dbReference>
<dbReference type="GO" id="GO:0016887">
    <property type="term" value="F:ATP hydrolysis activity"/>
    <property type="evidence" value="ECO:0007669"/>
    <property type="project" value="InterPro"/>
</dbReference>
<dbReference type="OrthoDB" id="6417529at2759"/>
<dbReference type="GO" id="GO:0140359">
    <property type="term" value="F:ABC-type transporter activity"/>
    <property type="evidence" value="ECO:0007669"/>
    <property type="project" value="InterPro"/>
</dbReference>
<dbReference type="AlphaFoldDB" id="A0A087U3Q0"/>
<keyword evidence="2" id="KW-0813">Transport</keyword>
<reference evidence="8 9" key="1">
    <citation type="submission" date="2013-11" db="EMBL/GenBank/DDBJ databases">
        <title>Genome sequencing of Stegodyphus mimosarum.</title>
        <authorList>
            <person name="Bechsgaard J."/>
        </authorList>
    </citation>
    <scope>NUCLEOTIDE SEQUENCE [LARGE SCALE GENOMIC DNA]</scope>
</reference>
<dbReference type="PANTHER" id="PTHR11384">
    <property type="entry name" value="ATP-BINDING CASSETTE, SUB-FAMILY D MEMBER"/>
    <property type="match status" value="1"/>
</dbReference>
<dbReference type="Proteomes" id="UP000054359">
    <property type="component" value="Unassembled WGS sequence"/>
</dbReference>
<dbReference type="GO" id="GO:0015910">
    <property type="term" value="P:long-chain fatty acid import into peroxisome"/>
    <property type="evidence" value="ECO:0007669"/>
    <property type="project" value="TreeGrafter"/>
</dbReference>
<dbReference type="GO" id="GO:0042760">
    <property type="term" value="P:very long-chain fatty acid catabolic process"/>
    <property type="evidence" value="ECO:0007669"/>
    <property type="project" value="TreeGrafter"/>
</dbReference>
<evidence type="ECO:0000256" key="1">
    <source>
        <dbReference type="ARBA" id="ARBA00008575"/>
    </source>
</evidence>
<dbReference type="OMA" id="LSHICER"/>
<proteinExistence type="inferred from homology"/>
<dbReference type="InterPro" id="IPR017871">
    <property type="entry name" value="ABC_transporter-like_CS"/>
</dbReference>
<evidence type="ECO:0000256" key="2">
    <source>
        <dbReference type="ARBA" id="ARBA00022448"/>
    </source>
</evidence>
<dbReference type="InterPro" id="IPR050835">
    <property type="entry name" value="ABC_transporter_sub-D"/>
</dbReference>
<keyword evidence="8" id="KW-0547">Nucleotide-binding</keyword>
<dbReference type="Gene3D" id="3.40.50.300">
    <property type="entry name" value="P-loop containing nucleotide triphosphate hydrolases"/>
    <property type="match status" value="1"/>
</dbReference>
<keyword evidence="3 6" id="KW-0812">Transmembrane</keyword>
<gene>
    <name evidence="8" type="ORF">X975_02313</name>
</gene>
<dbReference type="Pfam" id="PF00005">
    <property type="entry name" value="ABC_tran"/>
    <property type="match status" value="1"/>
</dbReference>
<accession>A0A087U3Q0</accession>
<dbReference type="InterPro" id="IPR003439">
    <property type="entry name" value="ABC_transporter-like_ATP-bd"/>
</dbReference>
<dbReference type="GO" id="GO:0005778">
    <property type="term" value="C:peroxisomal membrane"/>
    <property type="evidence" value="ECO:0007669"/>
    <property type="project" value="TreeGrafter"/>
</dbReference>
<dbReference type="GO" id="GO:0005324">
    <property type="term" value="F:long-chain fatty acid transmembrane transporter activity"/>
    <property type="evidence" value="ECO:0007669"/>
    <property type="project" value="TreeGrafter"/>
</dbReference>
<keyword evidence="9" id="KW-1185">Reference proteome</keyword>
<dbReference type="CDD" id="cd03223">
    <property type="entry name" value="ABCD_peroxisomal_ALDP"/>
    <property type="match status" value="1"/>
</dbReference>
<feature type="transmembrane region" description="Helical" evidence="6">
    <location>
        <begin position="72"/>
        <end position="90"/>
    </location>
</feature>
<dbReference type="PANTHER" id="PTHR11384:SF59">
    <property type="entry name" value="LYSOSOMAL COBALAMIN TRANSPORTER ABCD4"/>
    <property type="match status" value="1"/>
</dbReference>
<dbReference type="SUPFAM" id="SSF52540">
    <property type="entry name" value="P-loop containing nucleoside triphosphate hydrolases"/>
    <property type="match status" value="1"/>
</dbReference>
<evidence type="ECO:0000313" key="8">
    <source>
        <dbReference type="EMBL" id="KFM71989.1"/>
    </source>
</evidence>
<protein>
    <submittedName>
        <fullName evidence="8">ATP-binding cassette sub-family D member 4</fullName>
    </submittedName>
</protein>
<dbReference type="EMBL" id="KK118019">
    <property type="protein sequence ID" value="KFM71989.1"/>
    <property type="molecule type" value="Genomic_DNA"/>
</dbReference>
<evidence type="ECO:0000256" key="6">
    <source>
        <dbReference type="SAM" id="Phobius"/>
    </source>
</evidence>
<dbReference type="GO" id="GO:0005524">
    <property type="term" value="F:ATP binding"/>
    <property type="evidence" value="ECO:0007669"/>
    <property type="project" value="UniProtKB-KW"/>
</dbReference>
<comment type="similarity">
    <text evidence="1">Belongs to the ABC transporter superfamily. ABCD family. Peroxisomal fatty acyl CoA transporter (TC 3.A.1.203) subfamily.</text>
</comment>
<evidence type="ECO:0000256" key="3">
    <source>
        <dbReference type="ARBA" id="ARBA00022692"/>
    </source>
</evidence>
<dbReference type="STRING" id="407821.A0A087U3Q0"/>
<evidence type="ECO:0000256" key="5">
    <source>
        <dbReference type="ARBA" id="ARBA00023136"/>
    </source>
</evidence>
<dbReference type="InterPro" id="IPR027417">
    <property type="entry name" value="P-loop_NTPase"/>
</dbReference>
<organism evidence="8 9">
    <name type="scientific">Stegodyphus mimosarum</name>
    <name type="common">African social velvet spider</name>
    <dbReference type="NCBI Taxonomy" id="407821"/>
    <lineage>
        <taxon>Eukaryota</taxon>
        <taxon>Metazoa</taxon>
        <taxon>Ecdysozoa</taxon>
        <taxon>Arthropoda</taxon>
        <taxon>Chelicerata</taxon>
        <taxon>Arachnida</taxon>
        <taxon>Araneae</taxon>
        <taxon>Araneomorphae</taxon>
        <taxon>Entelegynae</taxon>
        <taxon>Eresoidea</taxon>
        <taxon>Eresidae</taxon>
        <taxon>Stegodyphus</taxon>
    </lineage>
</organism>
<dbReference type="InterPro" id="IPR011527">
    <property type="entry name" value="ABC1_TM_dom"/>
</dbReference>
<feature type="domain" description="ABC transporter" evidence="7">
    <location>
        <begin position="184"/>
        <end position="403"/>
    </location>
</feature>
<evidence type="ECO:0000313" key="9">
    <source>
        <dbReference type="Proteomes" id="UP000054359"/>
    </source>
</evidence>
<keyword evidence="8" id="KW-0067">ATP-binding</keyword>
<evidence type="ECO:0000256" key="4">
    <source>
        <dbReference type="ARBA" id="ARBA00022989"/>
    </source>
</evidence>
<sequence>MKPIVTKVVQQEKCEGNFRFKHMHVRTNAESIAFQDANIAELSRSDNKLVALIKIQQSLYLRQFPLNVAVKVFSYFGSIISYLILAYPIFSGTYDDLTPPELSALISKNAFVSIYLISCFSSLIDLSSQISEIGGLTHRVFEILDILNLNYEEDISDCSSKSSKFKMKSGEFYQEAGDSQVPVIELNNVTFCAPRETKPLISDISLEIFIGKNLLITGKSSSGKTSLFRIIKGLWPIDEGTITRRLPFQPSSVFFLPQRSLLSDGTLLEQIVYPLELPRFLKPHHEDIDLILGYLHFAELDHVLKKAGLDDDVDWNWYDVLSPGEAQRLSFVRLFYHRPKLAFLDEATSALGLDLETKLYKKCTELGITLVSIGHRTSLVQFHNDILHLDGEGGWTLTPVDEIN</sequence>
<dbReference type="GO" id="GO:0006635">
    <property type="term" value="P:fatty acid beta-oxidation"/>
    <property type="evidence" value="ECO:0007669"/>
    <property type="project" value="TreeGrafter"/>
</dbReference>
<name>A0A087U3Q0_STEMI</name>